<evidence type="ECO:0000313" key="3">
    <source>
        <dbReference type="Proteomes" id="UP000228934"/>
    </source>
</evidence>
<dbReference type="InterPro" id="IPR013783">
    <property type="entry name" value="Ig-like_fold"/>
</dbReference>
<dbReference type="EMBL" id="KV935226">
    <property type="protein sequence ID" value="PIO30352.1"/>
    <property type="molecule type" value="Genomic_DNA"/>
</dbReference>
<feature type="domain" description="Macroglobulin" evidence="1">
    <location>
        <begin position="3"/>
        <end position="66"/>
    </location>
</feature>
<feature type="non-terminal residue" evidence="2">
    <location>
        <position position="146"/>
    </location>
</feature>
<name>A0A2G9RR20_AQUCT</name>
<sequence>MLYQRGVPFSGKIKVTDKDNQPMAKAAVRILSGEHFEKLATLETNKDGVADFTFNTDSWTDIVSLAAVLLSKEENDDADLDFRHLMFSEAITWVLPHYSESQSFLNLENRARDQLPCDSDLSVNVDYHINKDQLDSKTDHISFFYF</sequence>
<organism evidence="2 3">
    <name type="scientific">Aquarana catesbeiana</name>
    <name type="common">American bullfrog</name>
    <name type="synonym">Rana catesbeiana</name>
    <dbReference type="NCBI Taxonomy" id="8400"/>
    <lineage>
        <taxon>Eukaryota</taxon>
        <taxon>Metazoa</taxon>
        <taxon>Chordata</taxon>
        <taxon>Craniata</taxon>
        <taxon>Vertebrata</taxon>
        <taxon>Euteleostomi</taxon>
        <taxon>Amphibia</taxon>
        <taxon>Batrachia</taxon>
        <taxon>Anura</taxon>
        <taxon>Neobatrachia</taxon>
        <taxon>Ranoidea</taxon>
        <taxon>Ranidae</taxon>
        <taxon>Aquarana</taxon>
    </lineage>
</organism>
<dbReference type="OrthoDB" id="9998011at2759"/>
<dbReference type="AlphaFoldDB" id="A0A2G9RR20"/>
<dbReference type="Proteomes" id="UP000228934">
    <property type="component" value="Unassembled WGS sequence"/>
</dbReference>
<reference evidence="3" key="1">
    <citation type="journal article" date="2017" name="Nat. Commun.">
        <title>The North American bullfrog draft genome provides insight into hormonal regulation of long noncoding RNA.</title>
        <authorList>
            <person name="Hammond S.A."/>
            <person name="Warren R.L."/>
            <person name="Vandervalk B.P."/>
            <person name="Kucuk E."/>
            <person name="Khan H."/>
            <person name="Gibb E.A."/>
            <person name="Pandoh P."/>
            <person name="Kirk H."/>
            <person name="Zhao Y."/>
            <person name="Jones M."/>
            <person name="Mungall A.J."/>
            <person name="Coope R."/>
            <person name="Pleasance S."/>
            <person name="Moore R.A."/>
            <person name="Holt R.A."/>
            <person name="Round J.M."/>
            <person name="Ohora S."/>
            <person name="Walle B.V."/>
            <person name="Veldhoen N."/>
            <person name="Helbing C.C."/>
            <person name="Birol I."/>
        </authorList>
    </citation>
    <scope>NUCLEOTIDE SEQUENCE [LARGE SCALE GENOMIC DNA]</scope>
</reference>
<gene>
    <name evidence="2" type="ORF">AB205_0053360</name>
</gene>
<evidence type="ECO:0000313" key="2">
    <source>
        <dbReference type="EMBL" id="PIO30352.1"/>
    </source>
</evidence>
<proteinExistence type="predicted"/>
<dbReference type="InterPro" id="IPR040839">
    <property type="entry name" value="MG4"/>
</dbReference>
<keyword evidence="3" id="KW-1185">Reference proteome</keyword>
<accession>A0A2G9RR20</accession>
<dbReference type="Gene3D" id="2.60.40.10">
    <property type="entry name" value="Immunoglobulins"/>
    <property type="match status" value="1"/>
</dbReference>
<evidence type="ECO:0000259" key="1">
    <source>
        <dbReference type="Pfam" id="PF17789"/>
    </source>
</evidence>
<dbReference type="Pfam" id="PF17789">
    <property type="entry name" value="MG4"/>
    <property type="match status" value="1"/>
</dbReference>
<protein>
    <recommendedName>
        <fullName evidence="1">Macroglobulin domain-containing protein</fullName>
    </recommendedName>
</protein>